<dbReference type="Proteomes" id="UP000284605">
    <property type="component" value="Unassembled WGS sequence"/>
</dbReference>
<evidence type="ECO:0000313" key="3">
    <source>
        <dbReference type="Proteomes" id="UP000284605"/>
    </source>
</evidence>
<keyword evidence="1" id="KW-0812">Transmembrane</keyword>
<dbReference type="EMBL" id="QYUK01000011">
    <property type="protein sequence ID" value="RJF89873.1"/>
    <property type="molecule type" value="Genomic_DNA"/>
</dbReference>
<dbReference type="AlphaFoldDB" id="A0A418WIM3"/>
<accession>A0A418WIM3</accession>
<name>A0A418WIM3_9PROT</name>
<organism evidence="2 3">
    <name type="scientific">Oleomonas cavernae</name>
    <dbReference type="NCBI Taxonomy" id="2320859"/>
    <lineage>
        <taxon>Bacteria</taxon>
        <taxon>Pseudomonadati</taxon>
        <taxon>Pseudomonadota</taxon>
        <taxon>Alphaproteobacteria</taxon>
        <taxon>Acetobacterales</taxon>
        <taxon>Acetobacteraceae</taxon>
        <taxon>Oleomonas</taxon>
    </lineage>
</organism>
<feature type="transmembrane region" description="Helical" evidence="1">
    <location>
        <begin position="100"/>
        <end position="120"/>
    </location>
</feature>
<keyword evidence="3" id="KW-1185">Reference proteome</keyword>
<evidence type="ECO:0000256" key="1">
    <source>
        <dbReference type="SAM" id="Phobius"/>
    </source>
</evidence>
<comment type="caution">
    <text evidence="2">The sequence shown here is derived from an EMBL/GenBank/DDBJ whole genome shotgun (WGS) entry which is preliminary data.</text>
</comment>
<keyword evidence="1" id="KW-0472">Membrane</keyword>
<feature type="transmembrane region" description="Helical" evidence="1">
    <location>
        <begin position="71"/>
        <end position="88"/>
    </location>
</feature>
<keyword evidence="1" id="KW-1133">Transmembrane helix</keyword>
<reference evidence="2 3" key="1">
    <citation type="submission" date="2018-09" db="EMBL/GenBank/DDBJ databases">
        <authorList>
            <person name="Zhu H."/>
        </authorList>
    </citation>
    <scope>NUCLEOTIDE SEQUENCE [LARGE SCALE GENOMIC DNA]</scope>
    <source>
        <strain evidence="2 3">K1W22B-8</strain>
    </source>
</reference>
<dbReference type="InterPro" id="IPR025597">
    <property type="entry name" value="DUF4345"/>
</dbReference>
<dbReference type="OrthoDB" id="8481950at2"/>
<protein>
    <submittedName>
        <fullName evidence="2">DUF4345 domain-containing protein</fullName>
    </submittedName>
</protein>
<proteinExistence type="predicted"/>
<feature type="transmembrane region" description="Helical" evidence="1">
    <location>
        <begin position="45"/>
        <end position="64"/>
    </location>
</feature>
<gene>
    <name evidence="2" type="ORF">D3874_05875</name>
</gene>
<evidence type="ECO:0000313" key="2">
    <source>
        <dbReference type="EMBL" id="RJF89873.1"/>
    </source>
</evidence>
<sequence length="121" mass="12296">MPIANIVVAALMILMGLAAFARPRQFLVPLGLPAETPDARNEVQAVYGGFGVAIGAVLLAPIWLPALGDGPALVVAVALGGMAFGRMIGALRERIGKVPALFLVLEATGAAILIASAETLP</sequence>
<dbReference type="RefSeq" id="WP_119777251.1">
    <property type="nucleotide sequence ID" value="NZ_QYUK01000011.1"/>
</dbReference>
<dbReference type="Pfam" id="PF14248">
    <property type="entry name" value="DUF4345"/>
    <property type="match status" value="1"/>
</dbReference>